<evidence type="ECO:0000313" key="2">
    <source>
        <dbReference type="EMBL" id="PSN58822.1"/>
    </source>
</evidence>
<reference evidence="1 3" key="1">
    <citation type="journal article" date="2018" name="Front. Microbiol.">
        <title>Genome-Wide Analysis of Corynespora cassiicola Leaf Fall Disease Putative Effectors.</title>
        <authorList>
            <person name="Lopez D."/>
            <person name="Ribeiro S."/>
            <person name="Label P."/>
            <person name="Fumanal B."/>
            <person name="Venisse J.S."/>
            <person name="Kohler A."/>
            <person name="de Oliveira R.R."/>
            <person name="Labutti K."/>
            <person name="Lipzen A."/>
            <person name="Lail K."/>
            <person name="Bauer D."/>
            <person name="Ohm R.A."/>
            <person name="Barry K.W."/>
            <person name="Spatafora J."/>
            <person name="Grigoriev I.V."/>
            <person name="Martin F.M."/>
            <person name="Pujade-Renaud V."/>
        </authorList>
    </citation>
    <scope>NUCLEOTIDE SEQUENCE [LARGE SCALE GENOMIC DNA]</scope>
    <source>
        <strain evidence="1 3">Philippines</strain>
    </source>
</reference>
<gene>
    <name evidence="2" type="ORF">BS50DRAFT_580444</name>
    <name evidence="1" type="ORF">BS50DRAFT_580467</name>
</gene>
<evidence type="ECO:0000313" key="1">
    <source>
        <dbReference type="EMBL" id="PSN58796.1"/>
    </source>
</evidence>
<organism evidence="1 3">
    <name type="scientific">Corynespora cassiicola Philippines</name>
    <dbReference type="NCBI Taxonomy" id="1448308"/>
    <lineage>
        <taxon>Eukaryota</taxon>
        <taxon>Fungi</taxon>
        <taxon>Dikarya</taxon>
        <taxon>Ascomycota</taxon>
        <taxon>Pezizomycotina</taxon>
        <taxon>Dothideomycetes</taxon>
        <taxon>Pleosporomycetidae</taxon>
        <taxon>Pleosporales</taxon>
        <taxon>Corynesporascaceae</taxon>
        <taxon>Corynespora</taxon>
    </lineage>
</organism>
<dbReference type="EMBL" id="KZ678196">
    <property type="protein sequence ID" value="PSN58796.1"/>
    <property type="molecule type" value="Genomic_DNA"/>
</dbReference>
<dbReference type="AlphaFoldDB" id="A0A2T2N0K9"/>
<dbReference type="Proteomes" id="UP000240883">
    <property type="component" value="Unassembled WGS sequence"/>
</dbReference>
<accession>A0A2T2N0K9</accession>
<sequence length="54" mass="6060">MRHVSISVFDFGFSVSVFRLWSNLCPGDAAQRLLIISLTVQYSSATESQYTSQD</sequence>
<name>A0A2T2N0K9_CORCC</name>
<dbReference type="EMBL" id="KZ678192">
    <property type="protein sequence ID" value="PSN58822.1"/>
    <property type="molecule type" value="Genomic_DNA"/>
</dbReference>
<protein>
    <submittedName>
        <fullName evidence="1">Uncharacterized protein</fullName>
    </submittedName>
</protein>
<evidence type="ECO:0000313" key="3">
    <source>
        <dbReference type="Proteomes" id="UP000240883"/>
    </source>
</evidence>
<proteinExistence type="predicted"/>
<feature type="non-terminal residue" evidence="1">
    <location>
        <position position="1"/>
    </location>
</feature>
<keyword evidence="3" id="KW-1185">Reference proteome</keyword>